<accession>A0A0C3QRA8</accession>
<evidence type="ECO:0000313" key="2">
    <source>
        <dbReference type="Proteomes" id="UP000054248"/>
    </source>
</evidence>
<organism evidence="1 2">
    <name type="scientific">Tulasnella calospora MUT 4182</name>
    <dbReference type="NCBI Taxonomy" id="1051891"/>
    <lineage>
        <taxon>Eukaryota</taxon>
        <taxon>Fungi</taxon>
        <taxon>Dikarya</taxon>
        <taxon>Basidiomycota</taxon>
        <taxon>Agaricomycotina</taxon>
        <taxon>Agaricomycetes</taxon>
        <taxon>Cantharellales</taxon>
        <taxon>Tulasnellaceae</taxon>
        <taxon>Tulasnella</taxon>
    </lineage>
</organism>
<dbReference type="EMBL" id="KN822965">
    <property type="protein sequence ID" value="KIO31221.1"/>
    <property type="molecule type" value="Genomic_DNA"/>
</dbReference>
<name>A0A0C3QRA8_9AGAM</name>
<sequence>MTSRSPSSPTHLSIQEAGSGVIRVSSMSFDVVAPQPLVVPDAHKVQILHHEHCYTREKSFS</sequence>
<evidence type="ECO:0000313" key="1">
    <source>
        <dbReference type="EMBL" id="KIO31221.1"/>
    </source>
</evidence>
<dbReference type="AlphaFoldDB" id="A0A0C3QRA8"/>
<dbReference type="Proteomes" id="UP000054248">
    <property type="component" value="Unassembled WGS sequence"/>
</dbReference>
<reference evidence="2" key="2">
    <citation type="submission" date="2015-01" db="EMBL/GenBank/DDBJ databases">
        <title>Evolutionary Origins and Diversification of the Mycorrhizal Mutualists.</title>
        <authorList>
            <consortium name="DOE Joint Genome Institute"/>
            <consortium name="Mycorrhizal Genomics Consortium"/>
            <person name="Kohler A."/>
            <person name="Kuo A."/>
            <person name="Nagy L.G."/>
            <person name="Floudas D."/>
            <person name="Copeland A."/>
            <person name="Barry K.W."/>
            <person name="Cichocki N."/>
            <person name="Veneault-Fourrey C."/>
            <person name="LaButti K."/>
            <person name="Lindquist E.A."/>
            <person name="Lipzen A."/>
            <person name="Lundell T."/>
            <person name="Morin E."/>
            <person name="Murat C."/>
            <person name="Riley R."/>
            <person name="Ohm R."/>
            <person name="Sun H."/>
            <person name="Tunlid A."/>
            <person name="Henrissat B."/>
            <person name="Grigoriev I.V."/>
            <person name="Hibbett D.S."/>
            <person name="Martin F."/>
        </authorList>
    </citation>
    <scope>NUCLEOTIDE SEQUENCE [LARGE SCALE GENOMIC DNA]</scope>
    <source>
        <strain evidence="2">MUT 4182</strain>
    </source>
</reference>
<reference evidence="1 2" key="1">
    <citation type="submission" date="2014-04" db="EMBL/GenBank/DDBJ databases">
        <authorList>
            <consortium name="DOE Joint Genome Institute"/>
            <person name="Kuo A."/>
            <person name="Girlanda M."/>
            <person name="Perotto S."/>
            <person name="Kohler A."/>
            <person name="Nagy L.G."/>
            <person name="Floudas D."/>
            <person name="Copeland A."/>
            <person name="Barry K.W."/>
            <person name="Cichocki N."/>
            <person name="Veneault-Fourrey C."/>
            <person name="LaButti K."/>
            <person name="Lindquist E.A."/>
            <person name="Lipzen A."/>
            <person name="Lundell T."/>
            <person name="Morin E."/>
            <person name="Murat C."/>
            <person name="Sun H."/>
            <person name="Tunlid A."/>
            <person name="Henrissat B."/>
            <person name="Grigoriev I.V."/>
            <person name="Hibbett D.S."/>
            <person name="Martin F."/>
            <person name="Nordberg H.P."/>
            <person name="Cantor M.N."/>
            <person name="Hua S.X."/>
        </authorList>
    </citation>
    <scope>NUCLEOTIDE SEQUENCE [LARGE SCALE GENOMIC DNA]</scope>
    <source>
        <strain evidence="1 2">MUT 4182</strain>
    </source>
</reference>
<keyword evidence="2" id="KW-1185">Reference proteome</keyword>
<protein>
    <submittedName>
        <fullName evidence="1">Uncharacterized protein</fullName>
    </submittedName>
</protein>
<proteinExistence type="predicted"/>
<gene>
    <name evidence="1" type="ORF">M407DRAFT_241902</name>
</gene>
<dbReference type="HOGENOM" id="CLU_2924413_0_0_1"/>